<dbReference type="GO" id="GO:0030288">
    <property type="term" value="C:outer membrane-bounded periplasmic space"/>
    <property type="evidence" value="ECO:0007669"/>
    <property type="project" value="UniProtKB-UniRule"/>
</dbReference>
<gene>
    <name evidence="7" type="primary">ygbF</name>
    <name evidence="2" type="synonym">cpoB</name>
    <name evidence="7" type="ORF">DRB17_19490</name>
</gene>
<keyword evidence="2" id="KW-0574">Periplasm</keyword>
<evidence type="ECO:0000256" key="2">
    <source>
        <dbReference type="HAMAP-Rule" id="MF_02066"/>
    </source>
</evidence>
<dbReference type="InterPro" id="IPR014162">
    <property type="entry name" value="CpoB_C"/>
</dbReference>
<dbReference type="InterPro" id="IPR032519">
    <property type="entry name" value="YbgF_tri"/>
</dbReference>
<dbReference type="PROSITE" id="PS50005">
    <property type="entry name" value="TPR"/>
    <property type="match status" value="1"/>
</dbReference>
<reference evidence="7 8" key="1">
    <citation type="submission" date="2018-07" db="EMBL/GenBank/DDBJ databases">
        <title>Venubactetium sediminum gen. nov., sp. nov., isolated from a marine solar saltern.</title>
        <authorList>
            <person name="Wang S."/>
        </authorList>
    </citation>
    <scope>NUCLEOTIDE SEQUENCE [LARGE SCALE GENOMIC DNA]</scope>
    <source>
        <strain evidence="7 8">WD2A32</strain>
    </source>
</reference>
<comment type="similarity">
    <text evidence="2">Belongs to the CpoB family.</text>
</comment>
<dbReference type="Proteomes" id="UP000253941">
    <property type="component" value="Unassembled WGS sequence"/>
</dbReference>
<feature type="region of interest" description="Disordered" evidence="4">
    <location>
        <begin position="86"/>
        <end position="117"/>
    </location>
</feature>
<dbReference type="SUPFAM" id="SSF48452">
    <property type="entry name" value="TPR-like"/>
    <property type="match status" value="1"/>
</dbReference>
<dbReference type="HAMAP" id="MF_02066">
    <property type="entry name" value="CpoB"/>
    <property type="match status" value="1"/>
</dbReference>
<comment type="subcellular location">
    <subcellularLocation>
        <location evidence="2">Periplasm</location>
    </subcellularLocation>
</comment>
<evidence type="ECO:0000313" key="8">
    <source>
        <dbReference type="Proteomes" id="UP000253941"/>
    </source>
</evidence>
<keyword evidence="2" id="KW-0175">Coiled coil</keyword>
<dbReference type="InterPro" id="IPR011990">
    <property type="entry name" value="TPR-like_helical_dom_sf"/>
</dbReference>
<dbReference type="Pfam" id="PF16331">
    <property type="entry name" value="TolA_bind_tri"/>
    <property type="match status" value="1"/>
</dbReference>
<organism evidence="7 8">
    <name type="scientific">Ferruginivarius sediminum</name>
    <dbReference type="NCBI Taxonomy" id="2661937"/>
    <lineage>
        <taxon>Bacteria</taxon>
        <taxon>Pseudomonadati</taxon>
        <taxon>Pseudomonadota</taxon>
        <taxon>Alphaproteobacteria</taxon>
        <taxon>Rhodospirillales</taxon>
        <taxon>Rhodospirillaceae</taxon>
        <taxon>Ferruginivarius</taxon>
    </lineage>
</organism>
<feature type="region of interest" description="Disordered" evidence="4">
    <location>
        <begin position="173"/>
        <end position="262"/>
    </location>
</feature>
<evidence type="ECO:0000256" key="4">
    <source>
        <dbReference type="SAM" id="MobiDB-lite"/>
    </source>
</evidence>
<dbReference type="EMBL" id="QPMH01000039">
    <property type="protein sequence ID" value="RDD60161.1"/>
    <property type="molecule type" value="Genomic_DNA"/>
</dbReference>
<evidence type="ECO:0000259" key="5">
    <source>
        <dbReference type="Pfam" id="PF13525"/>
    </source>
</evidence>
<evidence type="ECO:0000259" key="6">
    <source>
        <dbReference type="Pfam" id="PF16331"/>
    </source>
</evidence>
<feature type="compositionally biased region" description="Low complexity" evidence="4">
    <location>
        <begin position="176"/>
        <end position="219"/>
    </location>
</feature>
<keyword evidence="8" id="KW-1185">Reference proteome</keyword>
<dbReference type="AlphaFoldDB" id="A0A369T488"/>
<feature type="domain" description="Outer membrane lipoprotein BamD-like" evidence="5">
    <location>
        <begin position="265"/>
        <end position="375"/>
    </location>
</feature>
<protein>
    <recommendedName>
        <fullName evidence="2">Cell division coordinator CpoB</fullName>
    </recommendedName>
</protein>
<evidence type="ECO:0000313" key="7">
    <source>
        <dbReference type="EMBL" id="RDD60161.1"/>
    </source>
</evidence>
<name>A0A369T488_9PROT</name>
<keyword evidence="2" id="KW-0131">Cell cycle</keyword>
<feature type="repeat" description="TPR" evidence="3">
    <location>
        <begin position="304"/>
        <end position="337"/>
    </location>
</feature>
<dbReference type="InterPro" id="IPR019734">
    <property type="entry name" value="TPR_rpt"/>
</dbReference>
<dbReference type="NCBIfam" id="TIGR02795">
    <property type="entry name" value="tol_pal_ybgF"/>
    <property type="match status" value="1"/>
</dbReference>
<feature type="domain" description="YbgF trimerisation" evidence="6">
    <location>
        <begin position="116"/>
        <end position="169"/>
    </location>
</feature>
<dbReference type="Pfam" id="PF13525">
    <property type="entry name" value="YfiO"/>
    <property type="match status" value="1"/>
</dbReference>
<feature type="compositionally biased region" description="Low complexity" evidence="4">
    <location>
        <begin position="96"/>
        <end position="117"/>
    </location>
</feature>
<dbReference type="GO" id="GO:0043093">
    <property type="term" value="P:FtsZ-dependent cytokinesis"/>
    <property type="evidence" value="ECO:0007669"/>
    <property type="project" value="UniProtKB-UniRule"/>
</dbReference>
<keyword evidence="2" id="KW-0132">Cell division</keyword>
<keyword evidence="1 2" id="KW-0732">Signal</keyword>
<evidence type="ECO:0000256" key="3">
    <source>
        <dbReference type="PROSITE-ProRule" id="PRU00339"/>
    </source>
</evidence>
<keyword evidence="3" id="KW-0802">TPR repeat</keyword>
<dbReference type="InterPro" id="IPR034706">
    <property type="entry name" value="CpoB"/>
</dbReference>
<dbReference type="Gene3D" id="1.20.5.110">
    <property type="match status" value="1"/>
</dbReference>
<dbReference type="GO" id="GO:0070206">
    <property type="term" value="P:protein trimerization"/>
    <property type="evidence" value="ECO:0007669"/>
    <property type="project" value="InterPro"/>
</dbReference>
<accession>A0A369T488</accession>
<sequence>MKIAQAWPHRNWLLSRQGTHNDAFRMPMTLPSFRFSRWISAIAVSFAMVFAATGPASAQSDREIRSLTQKVERLQRELNVLQRAIYNDEEPPEMPSGAAESGTSGTAAASGGLSQTGAARIQRRLDQLEQDLGHLTGQVEETRFQMRQVGKRLDKLVTDVDFRLRELEDRIGGGQAQAEAQGGAETGQTAQAGQDAGTASSGTGKAAQTQQEAASASGGASEGGEPGTLGQVSQDAVEAIRSQEKGPAEETQTSSAADGYALPEGDATAQYGHAFGLLRQADYAKAEQALRAFVDAHPEHELAGNAKYWLGETYYVRGNYSEAAVTFAEGFQNYPDSNKAPDNLLKLGMSLAQIDRTEDACGIFAELLSRYPDSARNILQRAQREQQRLGCGG</sequence>
<comment type="caution">
    <text evidence="7">The sequence shown here is derived from an EMBL/GenBank/DDBJ whole genome shotgun (WGS) entry which is preliminary data.</text>
</comment>
<comment type="function">
    <text evidence="2">Mediates coordination of peptidoglycan synthesis and outer membrane constriction during cell division.</text>
</comment>
<evidence type="ECO:0000256" key="1">
    <source>
        <dbReference type="ARBA" id="ARBA00022729"/>
    </source>
</evidence>
<feature type="coiled-coil region" evidence="2">
    <location>
        <begin position="57"/>
        <end position="84"/>
    </location>
</feature>
<proteinExistence type="inferred from homology"/>
<dbReference type="Gene3D" id="1.25.40.10">
    <property type="entry name" value="Tetratricopeptide repeat domain"/>
    <property type="match status" value="1"/>
</dbReference>
<feature type="coiled-coil region" evidence="2">
    <location>
        <begin position="118"/>
        <end position="145"/>
    </location>
</feature>
<dbReference type="InterPro" id="IPR039565">
    <property type="entry name" value="BamD-like"/>
</dbReference>